<dbReference type="AlphaFoldDB" id="A0A4Q0YP14"/>
<reference evidence="4 5" key="1">
    <citation type="submission" date="2017-10" db="EMBL/GenBank/DDBJ databases">
        <title>Nyctiphanis sp. nov., isolated from the stomach of the euphausiid Nyctiphanes simplex (Hansen, 1911) in the Gulf of California.</title>
        <authorList>
            <person name="Gomez-Gil B."/>
            <person name="Aguilar-Mendez M."/>
            <person name="Lopez-Cortes A."/>
            <person name="Gomez-Gutierrez J."/>
            <person name="Roque A."/>
            <person name="Lang E."/>
            <person name="Gonzalez-Castillo A."/>
        </authorList>
    </citation>
    <scope>NUCLEOTIDE SEQUENCE [LARGE SCALE GENOMIC DNA]</scope>
    <source>
        <strain evidence="4 5">CAIM 600</strain>
    </source>
</reference>
<dbReference type="InterPro" id="IPR036264">
    <property type="entry name" value="Bact_exopeptidase_dim_dom"/>
</dbReference>
<dbReference type="PIRSF" id="PIRSF005962">
    <property type="entry name" value="Pept_M20D_amidohydro"/>
    <property type="match status" value="1"/>
</dbReference>
<gene>
    <name evidence="4" type="ORF">CS022_17000</name>
</gene>
<keyword evidence="1 4" id="KW-0378">Hydrolase</keyword>
<proteinExistence type="predicted"/>
<dbReference type="OrthoDB" id="9777385at2"/>
<keyword evidence="2" id="KW-0464">Manganese</keyword>
<evidence type="ECO:0000256" key="2">
    <source>
        <dbReference type="PIRSR" id="PIRSR005962-1"/>
    </source>
</evidence>
<accession>A0A4Q0YP14</accession>
<dbReference type="Gene3D" id="3.30.70.360">
    <property type="match status" value="1"/>
</dbReference>
<comment type="caution">
    <text evidence="4">The sequence shown here is derived from an EMBL/GenBank/DDBJ whole genome shotgun (WGS) entry which is preliminary data.</text>
</comment>
<sequence length="374" mass="41999">MDFNPILFRHQLHRHPEVSGKENWTANYIANTLRQLGYKPVTGIGGYGIVVSIKGPSPGPNLLFRADIDALPIPERSTHDHISENKGIMHACGHDGHAASLMSLAHQLRQQQLQRGSVHMIFQPAEENGTGARAMLKDDKWKQVDIDYCFGYHNIPGYPIGQILTRTNTFSYASTGMIVEYEGSEAHAAYPEDGNDPTQPMMKFIEATKSFESAEKSKFFITLVHLHIGKPAFATTPGKSKVMVTIRSNSNKVFRQKCTKIEQLARKIAQENNLSAVVQWKDKFRAIVNHREANLILSQACKELGFDTENLPEAMRWSEDFSHFSDKWPAAFFGIGSGSQHTALQEPDYDFPDTLIDISSKVFEKIIRNLNGLK</sequence>
<feature type="binding site" evidence="2">
    <location>
        <position position="92"/>
    </location>
    <ligand>
        <name>Mn(2+)</name>
        <dbReference type="ChEBI" id="CHEBI:29035"/>
        <label>2</label>
    </ligand>
</feature>
<name>A0A4Q0YP14_9GAMM</name>
<organism evidence="4 5">
    <name type="scientific">Veronia nyctiphanis</name>
    <dbReference type="NCBI Taxonomy" id="1278244"/>
    <lineage>
        <taxon>Bacteria</taxon>
        <taxon>Pseudomonadati</taxon>
        <taxon>Pseudomonadota</taxon>
        <taxon>Gammaproteobacteria</taxon>
        <taxon>Vibrionales</taxon>
        <taxon>Vibrionaceae</taxon>
        <taxon>Veronia</taxon>
    </lineage>
</organism>
<evidence type="ECO:0000256" key="1">
    <source>
        <dbReference type="ARBA" id="ARBA00022801"/>
    </source>
</evidence>
<keyword evidence="5" id="KW-1185">Reference proteome</keyword>
<dbReference type="SUPFAM" id="SSF55031">
    <property type="entry name" value="Bacterial exopeptidase dimerisation domain"/>
    <property type="match status" value="1"/>
</dbReference>
<dbReference type="PANTHER" id="PTHR11014:SF169">
    <property type="entry name" value="CLAN MH, FAMILY M20, PEPTIDASE T-LIKE METALLOPEPTIDASE"/>
    <property type="match status" value="1"/>
</dbReference>
<comment type="cofactor">
    <cofactor evidence="2">
        <name>Mn(2+)</name>
        <dbReference type="ChEBI" id="CHEBI:29035"/>
    </cofactor>
    <text evidence="2">The Mn(2+) ion enhances activity.</text>
</comment>
<dbReference type="InterPro" id="IPR002933">
    <property type="entry name" value="Peptidase_M20"/>
</dbReference>
<dbReference type="RefSeq" id="WP_129123262.1">
    <property type="nucleotide sequence ID" value="NZ_PEIB01000024.1"/>
</dbReference>
<evidence type="ECO:0000259" key="3">
    <source>
        <dbReference type="Pfam" id="PF07687"/>
    </source>
</evidence>
<dbReference type="GO" id="GO:0016787">
    <property type="term" value="F:hydrolase activity"/>
    <property type="evidence" value="ECO:0007669"/>
    <property type="project" value="UniProtKB-KW"/>
</dbReference>
<dbReference type="PANTHER" id="PTHR11014">
    <property type="entry name" value="PEPTIDASE M20 FAMILY MEMBER"/>
    <property type="match status" value="1"/>
</dbReference>
<keyword evidence="2" id="KW-0479">Metal-binding</keyword>
<evidence type="ECO:0000313" key="4">
    <source>
        <dbReference type="EMBL" id="RXJ72243.1"/>
    </source>
</evidence>
<protein>
    <submittedName>
        <fullName evidence="4">Hydrolase</fullName>
    </submittedName>
</protein>
<dbReference type="GO" id="GO:0046872">
    <property type="term" value="F:metal ion binding"/>
    <property type="evidence" value="ECO:0007669"/>
    <property type="project" value="UniProtKB-KW"/>
</dbReference>
<feature type="domain" description="Peptidase M20 dimerisation" evidence="3">
    <location>
        <begin position="175"/>
        <end position="271"/>
    </location>
</feature>
<dbReference type="Proteomes" id="UP000290287">
    <property type="component" value="Unassembled WGS sequence"/>
</dbReference>
<dbReference type="InterPro" id="IPR011650">
    <property type="entry name" value="Peptidase_M20_dimer"/>
</dbReference>
<dbReference type="InterPro" id="IPR017439">
    <property type="entry name" value="Amidohydrolase"/>
</dbReference>
<dbReference type="Pfam" id="PF07687">
    <property type="entry name" value="M20_dimer"/>
    <property type="match status" value="1"/>
</dbReference>
<dbReference type="Pfam" id="PF01546">
    <property type="entry name" value="Peptidase_M20"/>
    <property type="match status" value="1"/>
</dbReference>
<dbReference type="SUPFAM" id="SSF53187">
    <property type="entry name" value="Zn-dependent exopeptidases"/>
    <property type="match status" value="1"/>
</dbReference>
<dbReference type="NCBIfam" id="TIGR01891">
    <property type="entry name" value="amidohydrolases"/>
    <property type="match status" value="1"/>
</dbReference>
<dbReference type="Gene3D" id="3.40.630.10">
    <property type="entry name" value="Zn peptidases"/>
    <property type="match status" value="1"/>
</dbReference>
<dbReference type="EMBL" id="PEIB01000024">
    <property type="protein sequence ID" value="RXJ72243.1"/>
    <property type="molecule type" value="Genomic_DNA"/>
</dbReference>
<feature type="binding site" evidence="2">
    <location>
        <position position="94"/>
    </location>
    <ligand>
        <name>Mn(2+)</name>
        <dbReference type="ChEBI" id="CHEBI:29035"/>
        <label>2</label>
    </ligand>
</feature>
<feature type="binding site" evidence="2">
    <location>
        <position position="153"/>
    </location>
    <ligand>
        <name>Mn(2+)</name>
        <dbReference type="ChEBI" id="CHEBI:29035"/>
        <label>2</label>
    </ligand>
</feature>
<evidence type="ECO:0000313" key="5">
    <source>
        <dbReference type="Proteomes" id="UP000290287"/>
    </source>
</evidence>
<feature type="binding site" evidence="2">
    <location>
        <position position="127"/>
    </location>
    <ligand>
        <name>Mn(2+)</name>
        <dbReference type="ChEBI" id="CHEBI:29035"/>
        <label>2</label>
    </ligand>
</feature>